<evidence type="ECO:0000313" key="2">
    <source>
        <dbReference type="EMBL" id="MER5172604.1"/>
    </source>
</evidence>
<keyword evidence="3" id="KW-1185">Reference proteome</keyword>
<comment type="caution">
    <text evidence="2">The sequence shown here is derived from an EMBL/GenBank/DDBJ whole genome shotgun (WGS) entry which is preliminary data.</text>
</comment>
<protein>
    <submittedName>
        <fullName evidence="2">Alpha/beta hydrolase</fullName>
    </submittedName>
</protein>
<gene>
    <name evidence="2" type="ORF">VSX56_12555</name>
</gene>
<dbReference type="Gene3D" id="3.40.50.1820">
    <property type="entry name" value="alpha/beta hydrolase"/>
    <property type="match status" value="1"/>
</dbReference>
<feature type="domain" description="AB hydrolase-1" evidence="1">
    <location>
        <begin position="72"/>
        <end position="305"/>
    </location>
</feature>
<dbReference type="Proteomes" id="UP001438953">
    <property type="component" value="Unassembled WGS sequence"/>
</dbReference>
<dbReference type="SUPFAM" id="SSF53474">
    <property type="entry name" value="alpha/beta-Hydrolases"/>
    <property type="match status" value="1"/>
</dbReference>
<name>A0ABV1SJC2_9RHOB</name>
<dbReference type="Pfam" id="PF00561">
    <property type="entry name" value="Abhydrolase_1"/>
    <property type="match status" value="1"/>
</dbReference>
<accession>A0ABV1SJC2</accession>
<dbReference type="RefSeq" id="WP_350937525.1">
    <property type="nucleotide sequence ID" value="NZ_JAYWLC010000009.1"/>
</dbReference>
<keyword evidence="2" id="KW-0378">Hydrolase</keyword>
<reference evidence="2 3" key="1">
    <citation type="submission" date="2024-06" db="EMBL/GenBank/DDBJ databases">
        <title>Thioclava kandeliae sp. nov. from a rhizosphere soil sample of Kandelia candel in a mangrove.</title>
        <authorList>
            <person name="Mu T."/>
        </authorList>
    </citation>
    <scope>NUCLEOTIDE SEQUENCE [LARGE SCALE GENOMIC DNA]</scope>
    <source>
        <strain evidence="2 3">CPCC 100088</strain>
    </source>
</reference>
<dbReference type="EMBL" id="JAYWLC010000009">
    <property type="protein sequence ID" value="MER5172604.1"/>
    <property type="molecule type" value="Genomic_DNA"/>
</dbReference>
<proteinExistence type="predicted"/>
<evidence type="ECO:0000259" key="1">
    <source>
        <dbReference type="Pfam" id="PF00561"/>
    </source>
</evidence>
<organism evidence="2 3">
    <name type="scientific">Thioclava kandeliae</name>
    <dbReference type="NCBI Taxonomy" id="3070818"/>
    <lineage>
        <taxon>Bacteria</taxon>
        <taxon>Pseudomonadati</taxon>
        <taxon>Pseudomonadota</taxon>
        <taxon>Alphaproteobacteria</taxon>
        <taxon>Rhodobacterales</taxon>
        <taxon>Paracoccaceae</taxon>
        <taxon>Thioclava</taxon>
    </lineage>
</organism>
<dbReference type="InterPro" id="IPR029058">
    <property type="entry name" value="AB_hydrolase_fold"/>
</dbReference>
<sequence length="322" mass="34745">MTFAISALKYPLLLALCAGVVSGCTVLRAEHREARAEARYPPTGTMVTLADGPHAGQIVHVKVEGPEDAPQIVLIHGASGSLRDMTFRLAPALVEDHRLFIVDRPGFGYSQPMEDDSIFQQAAVLRQAVDQLGAKTPMVLGHSYGGAVALAWATQAPDSLSSLVLLSAASQTWEGDLPWLYKLTAPPLGQTLAVPLITAWAPESAVTSAVEEVFEPEAMPEGYIAHFGPDMTLRRVTMRANARQRAHLKAEIAQMVPDYGKVSVPVELLHGDQDTTVGLEIHSRPTARALPHARLTVLKGAGHMIEQTRVPDVLEAIKRLEN</sequence>
<dbReference type="GO" id="GO:0016787">
    <property type="term" value="F:hydrolase activity"/>
    <property type="evidence" value="ECO:0007669"/>
    <property type="project" value="UniProtKB-KW"/>
</dbReference>
<evidence type="ECO:0000313" key="3">
    <source>
        <dbReference type="Proteomes" id="UP001438953"/>
    </source>
</evidence>
<dbReference type="PANTHER" id="PTHR43798">
    <property type="entry name" value="MONOACYLGLYCEROL LIPASE"/>
    <property type="match status" value="1"/>
</dbReference>
<dbReference type="InterPro" id="IPR000073">
    <property type="entry name" value="AB_hydrolase_1"/>
</dbReference>
<dbReference type="InterPro" id="IPR050266">
    <property type="entry name" value="AB_hydrolase_sf"/>
</dbReference>
<dbReference type="PANTHER" id="PTHR43798:SF33">
    <property type="entry name" value="HYDROLASE, PUTATIVE (AFU_ORTHOLOGUE AFUA_2G14860)-RELATED"/>
    <property type="match status" value="1"/>
</dbReference>
<dbReference type="PRINTS" id="PR00111">
    <property type="entry name" value="ABHYDROLASE"/>
</dbReference>